<keyword evidence="1" id="KW-0812">Transmembrane</keyword>
<protein>
    <submittedName>
        <fullName evidence="2">Uncharacterized protein</fullName>
    </submittedName>
</protein>
<proteinExistence type="predicted"/>
<evidence type="ECO:0000313" key="3">
    <source>
        <dbReference type="Proteomes" id="UP001143362"/>
    </source>
</evidence>
<evidence type="ECO:0000313" key="2">
    <source>
        <dbReference type="EMBL" id="MCX2983125.1"/>
    </source>
</evidence>
<sequence length="184" mass="21112">MSHFEYIVGFLSILMGLAIAELLSGIGRIFRERRTTTIYWVHVTWMVLLIGICIISWWNIWTLHDKEIQTISEFVMILAPRLLYVVLAFVLSPPISHGQYFNLRDYYYNQFRLAAILLAAAFMLTTFYRSVFGNEGLYHPQSLVRFIGAVLVTALSFTNNSRVHEITAALLCVLLAIGFTVTLR</sequence>
<feature type="transmembrane region" description="Helical" evidence="1">
    <location>
        <begin position="6"/>
        <end position="26"/>
    </location>
</feature>
<reference evidence="2" key="1">
    <citation type="submission" date="2019-02" db="EMBL/GenBank/DDBJ databases">
        <authorList>
            <person name="Li S.-H."/>
        </authorList>
    </citation>
    <scope>NUCLEOTIDE SEQUENCE</scope>
    <source>
        <strain evidence="2">IMCC14734</strain>
    </source>
</reference>
<feature type="transmembrane region" description="Helical" evidence="1">
    <location>
        <begin position="143"/>
        <end position="159"/>
    </location>
</feature>
<organism evidence="2 3">
    <name type="scientific">Candidatus Litorirhabdus singularis</name>
    <dbReference type="NCBI Taxonomy" id="2518993"/>
    <lineage>
        <taxon>Bacteria</taxon>
        <taxon>Pseudomonadati</taxon>
        <taxon>Pseudomonadota</taxon>
        <taxon>Gammaproteobacteria</taxon>
        <taxon>Cellvibrionales</taxon>
        <taxon>Halieaceae</taxon>
        <taxon>Candidatus Litorirhabdus</taxon>
    </lineage>
</organism>
<name>A0ABT3TLE7_9GAMM</name>
<keyword evidence="1" id="KW-1133">Transmembrane helix</keyword>
<dbReference type="Proteomes" id="UP001143362">
    <property type="component" value="Unassembled WGS sequence"/>
</dbReference>
<dbReference type="EMBL" id="SHNN01000005">
    <property type="protein sequence ID" value="MCX2983125.1"/>
    <property type="molecule type" value="Genomic_DNA"/>
</dbReference>
<dbReference type="RefSeq" id="WP_279247154.1">
    <property type="nucleotide sequence ID" value="NZ_SHNN01000005.1"/>
</dbReference>
<feature type="transmembrane region" description="Helical" evidence="1">
    <location>
        <begin position="166"/>
        <end position="183"/>
    </location>
</feature>
<feature type="transmembrane region" description="Helical" evidence="1">
    <location>
        <begin position="111"/>
        <end position="131"/>
    </location>
</feature>
<feature type="transmembrane region" description="Helical" evidence="1">
    <location>
        <begin position="38"/>
        <end position="58"/>
    </location>
</feature>
<gene>
    <name evidence="2" type="ORF">EYC98_19865</name>
</gene>
<feature type="transmembrane region" description="Helical" evidence="1">
    <location>
        <begin position="70"/>
        <end position="91"/>
    </location>
</feature>
<keyword evidence="3" id="KW-1185">Reference proteome</keyword>
<comment type="caution">
    <text evidence="2">The sequence shown here is derived from an EMBL/GenBank/DDBJ whole genome shotgun (WGS) entry which is preliminary data.</text>
</comment>
<keyword evidence="1" id="KW-0472">Membrane</keyword>
<evidence type="ECO:0000256" key="1">
    <source>
        <dbReference type="SAM" id="Phobius"/>
    </source>
</evidence>
<accession>A0ABT3TLE7</accession>